<feature type="transmembrane region" description="Helical" evidence="1">
    <location>
        <begin position="31"/>
        <end position="51"/>
    </location>
</feature>
<evidence type="ECO:0000256" key="1">
    <source>
        <dbReference type="SAM" id="Phobius"/>
    </source>
</evidence>
<proteinExistence type="predicted"/>
<dbReference type="EMBL" id="FNBK01000004">
    <property type="protein sequence ID" value="SDF21971.1"/>
    <property type="molecule type" value="Genomic_DNA"/>
</dbReference>
<dbReference type="Proteomes" id="UP000199076">
    <property type="component" value="Unassembled WGS sequence"/>
</dbReference>
<dbReference type="Pfam" id="PF09997">
    <property type="entry name" value="DUF2238"/>
    <property type="match status" value="1"/>
</dbReference>
<dbReference type="AlphaFoldDB" id="A0A1G7JAP2"/>
<feature type="transmembrane region" description="Helical" evidence="1">
    <location>
        <begin position="63"/>
        <end position="86"/>
    </location>
</feature>
<dbReference type="STRING" id="660518.SAMN05216218_104268"/>
<evidence type="ECO:0000313" key="2">
    <source>
        <dbReference type="EMBL" id="SDF21971.1"/>
    </source>
</evidence>
<feature type="transmembrane region" description="Helical" evidence="1">
    <location>
        <begin position="195"/>
        <end position="218"/>
    </location>
</feature>
<evidence type="ECO:0000313" key="3">
    <source>
        <dbReference type="Proteomes" id="UP000199076"/>
    </source>
</evidence>
<gene>
    <name evidence="2" type="ORF">SAMN05216218_104268</name>
</gene>
<sequence length="220" mass="23199">MTDAVAGLALVLQLAVLGTLGEAARRRNVAAAVNALFALAVALLPAVVGIVSPSVVIDPTVPLWVALAGFLHSLGMLGCYEAIWWWDHLTHTVSAALVAALLYAALVVAFAPSTVVLSVATVLFTFAVGVFWELIELVAREVGDRFDVEPVLVHYGWRDTAFDLLFDVVGALLIVGFEVGVFVPLIDRFPRAAETLVVGGGGVVVVGSVVMTVVVWPVEE</sequence>
<dbReference type="OrthoDB" id="313603at2157"/>
<keyword evidence="1" id="KW-0472">Membrane</keyword>
<keyword evidence="1" id="KW-1133">Transmembrane helix</keyword>
<accession>A0A1G7JAP2</accession>
<protein>
    <submittedName>
        <fullName evidence="2">Uncharacterized protein</fullName>
    </submittedName>
</protein>
<feature type="transmembrane region" description="Helical" evidence="1">
    <location>
        <begin position="115"/>
        <end position="135"/>
    </location>
</feature>
<reference evidence="3" key="1">
    <citation type="submission" date="2016-10" db="EMBL/GenBank/DDBJ databases">
        <authorList>
            <person name="Varghese N."/>
            <person name="Submissions S."/>
        </authorList>
    </citation>
    <scope>NUCLEOTIDE SEQUENCE [LARGE SCALE GENOMIC DNA]</scope>
    <source>
        <strain evidence="3">IBRC-M 10760</strain>
    </source>
</reference>
<keyword evidence="3" id="KW-1185">Reference proteome</keyword>
<feature type="transmembrane region" description="Helical" evidence="1">
    <location>
        <begin position="92"/>
        <end position="110"/>
    </location>
</feature>
<dbReference type="RefSeq" id="WP_092690026.1">
    <property type="nucleotide sequence ID" value="NZ_FNBK01000004.1"/>
</dbReference>
<name>A0A1G7JAP2_9EURY</name>
<keyword evidence="1" id="KW-0812">Transmembrane</keyword>
<dbReference type="InterPro" id="IPR014509">
    <property type="entry name" value="YjdF-like"/>
</dbReference>
<organism evidence="2 3">
    <name type="scientific">Halorientalis regularis</name>
    <dbReference type="NCBI Taxonomy" id="660518"/>
    <lineage>
        <taxon>Archaea</taxon>
        <taxon>Methanobacteriati</taxon>
        <taxon>Methanobacteriota</taxon>
        <taxon>Stenosarchaea group</taxon>
        <taxon>Halobacteria</taxon>
        <taxon>Halobacteriales</taxon>
        <taxon>Haloarculaceae</taxon>
        <taxon>Halorientalis</taxon>
    </lineage>
</organism>
<feature type="transmembrane region" description="Helical" evidence="1">
    <location>
        <begin position="164"/>
        <end position="183"/>
    </location>
</feature>